<dbReference type="SUPFAM" id="SSF51182">
    <property type="entry name" value="RmlC-like cupins"/>
    <property type="match status" value="1"/>
</dbReference>
<dbReference type="Pfam" id="PF07883">
    <property type="entry name" value="Cupin_2"/>
    <property type="match status" value="1"/>
</dbReference>
<dbReference type="Gene3D" id="2.60.120.10">
    <property type="entry name" value="Jelly Rolls"/>
    <property type="match status" value="1"/>
</dbReference>
<feature type="domain" description="Cupin type-2" evidence="1">
    <location>
        <begin position="48"/>
        <end position="109"/>
    </location>
</feature>
<organism evidence="2 3">
    <name type="scientific">Sporomusa ovata</name>
    <dbReference type="NCBI Taxonomy" id="2378"/>
    <lineage>
        <taxon>Bacteria</taxon>
        <taxon>Bacillati</taxon>
        <taxon>Bacillota</taxon>
        <taxon>Negativicutes</taxon>
        <taxon>Selenomonadales</taxon>
        <taxon>Sporomusaceae</taxon>
        <taxon>Sporomusa</taxon>
    </lineage>
</organism>
<dbReference type="Proteomes" id="UP000049855">
    <property type="component" value="Unassembled WGS sequence"/>
</dbReference>
<sequence length="122" mass="13872">MSELKKTSTADWRYLEQIPWENHLTAPGVKIKPYISQKEHYLNVTCMLVKVAPGIEVPEHIHPQQDDILFPLSGKANMWIDGVGDFLLISGVAVRVPKGVRHKIYDVSEELIIHDVFFPALI</sequence>
<dbReference type="AlphaFoldDB" id="A0A0U1L3D7"/>
<dbReference type="InterPro" id="IPR013096">
    <property type="entry name" value="Cupin_2"/>
</dbReference>
<dbReference type="RefSeq" id="WP_021170915.1">
    <property type="nucleotide sequence ID" value="NZ_CTRP01000014.1"/>
</dbReference>
<protein>
    <recommendedName>
        <fullName evidence="1">Cupin type-2 domain-containing protein</fullName>
    </recommendedName>
</protein>
<dbReference type="CDD" id="cd02208">
    <property type="entry name" value="cupin_RmlC-like"/>
    <property type="match status" value="1"/>
</dbReference>
<keyword evidence="3" id="KW-1185">Reference proteome</keyword>
<dbReference type="InterPro" id="IPR011051">
    <property type="entry name" value="RmlC_Cupin_sf"/>
</dbReference>
<proteinExistence type="predicted"/>
<evidence type="ECO:0000313" key="3">
    <source>
        <dbReference type="Proteomes" id="UP000049855"/>
    </source>
</evidence>
<evidence type="ECO:0000259" key="1">
    <source>
        <dbReference type="Pfam" id="PF07883"/>
    </source>
</evidence>
<accession>A0A0U1L3D7</accession>
<reference evidence="3" key="1">
    <citation type="submission" date="2015-03" db="EMBL/GenBank/DDBJ databases">
        <authorList>
            <person name="Nijsse Bart"/>
        </authorList>
    </citation>
    <scope>NUCLEOTIDE SEQUENCE [LARGE SCALE GENOMIC DNA]</scope>
</reference>
<name>A0A0U1L3D7_9FIRM</name>
<dbReference type="InterPro" id="IPR014710">
    <property type="entry name" value="RmlC-like_jellyroll"/>
</dbReference>
<gene>
    <name evidence="2" type="ORF">SpAn4DRAFT_0105</name>
</gene>
<dbReference type="EMBL" id="CTRP01000014">
    <property type="protein sequence ID" value="CQR73643.1"/>
    <property type="molecule type" value="Genomic_DNA"/>
</dbReference>
<evidence type="ECO:0000313" key="2">
    <source>
        <dbReference type="EMBL" id="CQR73643.1"/>
    </source>
</evidence>